<dbReference type="Pfam" id="PF04055">
    <property type="entry name" value="Radical_SAM"/>
    <property type="match status" value="1"/>
</dbReference>
<evidence type="ECO:0000259" key="13">
    <source>
        <dbReference type="PROSITE" id="PS51918"/>
    </source>
</evidence>
<dbReference type="InterPro" id="IPR013785">
    <property type="entry name" value="Aldolase_TIM"/>
</dbReference>
<feature type="binding site" evidence="12">
    <location>
        <position position="271"/>
    </location>
    <ligand>
        <name>[4Fe-4S] cluster</name>
        <dbReference type="ChEBI" id="CHEBI:49883"/>
        <label>2</label>
        <note>4Fe-4S-substrate</note>
    </ligand>
</feature>
<feature type="binding site" evidence="12">
    <location>
        <position position="45"/>
    </location>
    <ligand>
        <name>S-adenosyl-L-methionine</name>
        <dbReference type="ChEBI" id="CHEBI:59789"/>
    </ligand>
</feature>
<dbReference type="GO" id="GO:0005525">
    <property type="term" value="F:GTP binding"/>
    <property type="evidence" value="ECO:0007669"/>
    <property type="project" value="UniProtKB-UniRule"/>
</dbReference>
<evidence type="ECO:0000256" key="3">
    <source>
        <dbReference type="ARBA" id="ARBA00022691"/>
    </source>
</evidence>
<evidence type="ECO:0000256" key="10">
    <source>
        <dbReference type="ARBA" id="ARBA00023239"/>
    </source>
</evidence>
<feature type="binding site" evidence="12">
    <location>
        <position position="288"/>
    </location>
    <ligand>
        <name>[4Fe-4S] cluster</name>
        <dbReference type="ChEBI" id="CHEBI:49883"/>
        <label>2</label>
        <note>4Fe-4S-substrate</note>
    </ligand>
</feature>
<gene>
    <name evidence="12 14" type="primary">moaA</name>
    <name evidence="14" type="ORF">PQG83_03080</name>
</gene>
<dbReference type="SUPFAM" id="SSF102114">
    <property type="entry name" value="Radical SAM enzymes"/>
    <property type="match status" value="1"/>
</dbReference>
<dbReference type="Gene3D" id="3.20.20.70">
    <property type="entry name" value="Aldolase class I"/>
    <property type="match status" value="1"/>
</dbReference>
<dbReference type="InterPro" id="IPR050105">
    <property type="entry name" value="MoCo_biosynth_MoaA/MoaC"/>
</dbReference>
<comment type="function">
    <text evidence="12">Catalyzes the cyclization of GTP to (8S)-3',8-cyclo-7,8-dihydroguanosine 5'-triphosphate.</text>
</comment>
<keyword evidence="10 12" id="KW-0456">Lyase</keyword>
<dbReference type="RefSeq" id="WP_312746675.1">
    <property type="nucleotide sequence ID" value="NZ_CP116968.1"/>
</dbReference>
<dbReference type="Proteomes" id="UP001302494">
    <property type="component" value="Chromosome"/>
</dbReference>
<feature type="binding site" evidence="12">
    <location>
        <position position="86"/>
    </location>
    <ligand>
        <name>S-adenosyl-L-methionine</name>
        <dbReference type="ChEBI" id="CHEBI:59789"/>
    </ligand>
</feature>
<dbReference type="KEGG" id="nneo:PQG83_03080"/>
<dbReference type="SFLD" id="SFLDG01386">
    <property type="entry name" value="main_SPASM_domain-containing"/>
    <property type="match status" value="1"/>
</dbReference>
<dbReference type="Pfam" id="PF06463">
    <property type="entry name" value="Mob_synth_C"/>
    <property type="match status" value="1"/>
</dbReference>
<sequence length="360" mass="40849">MGGGTPIMDGEGAVTLPHAVKDVWGRPLRSLRVSVTDRCNLRCQYCMPEENYVWLPRENLLTFEEIAFLTNVFSDRGIDRVRITGGEPLLRNNVAELIKMLRQNSRIHDIAMTTNGVLLNEQAQALFDAGLHRVTVSLDTLKPERFKALTRRDTLDRVLEGIASVERVGFTGLKLDTVAMKGYNEDEVIPLIEYGKRVNGEVRFIEYMDVGGANDWSAEKVLSRKEILKMVGEYYGSVEPVEEVSSAPAQRFRLSDGTIFGIISSTTVPFCSTCDRSRLTADGMWYLCLYAKTGLDLRKLLRMERSRTEILSIIQSVWETRKDRGAEERKELEQVSGRGRYIDIERLRQDPHLEMHARGG</sequence>
<feature type="binding site" evidence="12">
    <location>
        <position position="82"/>
    </location>
    <ligand>
        <name>GTP</name>
        <dbReference type="ChEBI" id="CHEBI:37565"/>
    </ligand>
</feature>
<evidence type="ECO:0000256" key="6">
    <source>
        <dbReference type="ARBA" id="ARBA00023004"/>
    </source>
</evidence>
<dbReference type="PANTHER" id="PTHR22960">
    <property type="entry name" value="MOLYBDOPTERIN COFACTOR SYNTHESIS PROTEIN A"/>
    <property type="match status" value="1"/>
</dbReference>
<comment type="subunit">
    <text evidence="12">Monomer and homodimer.</text>
</comment>
<evidence type="ECO:0000256" key="1">
    <source>
        <dbReference type="ARBA" id="ARBA00012167"/>
    </source>
</evidence>
<accession>A0AA96K149</accession>
<dbReference type="EC" id="4.1.99.22" evidence="1 12"/>
<evidence type="ECO:0000256" key="11">
    <source>
        <dbReference type="ARBA" id="ARBA00048697"/>
    </source>
</evidence>
<dbReference type="PROSITE" id="PS01305">
    <property type="entry name" value="MOAA_NIFB_PQQE"/>
    <property type="match status" value="1"/>
</dbReference>
<evidence type="ECO:0000256" key="7">
    <source>
        <dbReference type="ARBA" id="ARBA00023014"/>
    </source>
</evidence>
<keyword evidence="2 12" id="KW-0004">4Fe-4S</keyword>
<keyword evidence="7 12" id="KW-0411">Iron-sulfur</keyword>
<comment type="pathway">
    <text evidence="12">Cofactor biosynthesis; molybdopterin biosynthesis.</text>
</comment>
<dbReference type="PROSITE" id="PS51918">
    <property type="entry name" value="RADICAL_SAM"/>
    <property type="match status" value="1"/>
</dbReference>
<dbReference type="SFLD" id="SFLDG01067">
    <property type="entry name" value="SPASM/twitch_domain_containing"/>
    <property type="match status" value="1"/>
</dbReference>
<feature type="domain" description="Radical SAM core" evidence="13">
    <location>
        <begin position="23"/>
        <end position="239"/>
    </location>
</feature>
<keyword evidence="8 12" id="KW-0342">GTP-binding</keyword>
<feature type="binding site" evidence="12">
    <location>
        <position position="39"/>
    </location>
    <ligand>
        <name>[4Fe-4S] cluster</name>
        <dbReference type="ChEBI" id="CHEBI:49883"/>
        <label>1</label>
        <note>4Fe-4S-S-AdoMet</note>
    </ligand>
</feature>
<comment type="cofactor">
    <cofactor evidence="12">
        <name>[4Fe-4S] cluster</name>
        <dbReference type="ChEBI" id="CHEBI:49883"/>
    </cofactor>
    <text evidence="12">Binds 2 [4Fe-4S] clusters. Binds 1 [4Fe-4S] cluster coordinated with 3 cysteines and an exchangeable S-adenosyl-L-methionine and 1 [4Fe-4S] cluster coordinated with 3 cysteines and the GTP-derived substrate.</text>
</comment>
<feature type="binding site" evidence="12">
    <location>
        <position position="46"/>
    </location>
    <ligand>
        <name>[4Fe-4S] cluster</name>
        <dbReference type="ChEBI" id="CHEBI:49883"/>
        <label>1</label>
        <note>4Fe-4S-S-AdoMet</note>
    </ligand>
</feature>
<name>A0AA96K149_9BACT</name>
<comment type="similarity">
    <text evidence="12">Belongs to the radical SAM superfamily. MoaA family.</text>
</comment>
<dbReference type="InterPro" id="IPR040064">
    <property type="entry name" value="MoaA-like"/>
</dbReference>
<keyword evidence="6 12" id="KW-0408">Iron</keyword>
<dbReference type="GO" id="GO:0061799">
    <property type="term" value="F:cyclic pyranopterin monophosphate synthase activity"/>
    <property type="evidence" value="ECO:0007669"/>
    <property type="project" value="TreeGrafter"/>
</dbReference>
<feature type="binding site" evidence="12">
    <location>
        <position position="174"/>
    </location>
    <ligand>
        <name>GTP</name>
        <dbReference type="ChEBI" id="CHEBI:37565"/>
    </ligand>
</feature>
<feature type="binding site" evidence="12">
    <location>
        <begin position="276"/>
        <end position="278"/>
    </location>
    <ligand>
        <name>GTP</name>
        <dbReference type="ChEBI" id="CHEBI:37565"/>
    </ligand>
</feature>
<dbReference type="InterPro" id="IPR013483">
    <property type="entry name" value="MoaA"/>
</dbReference>
<dbReference type="GO" id="GO:0006777">
    <property type="term" value="P:Mo-molybdopterin cofactor biosynthetic process"/>
    <property type="evidence" value="ECO:0007669"/>
    <property type="project" value="UniProtKB-UniRule"/>
</dbReference>
<dbReference type="SFLD" id="SFLDS00029">
    <property type="entry name" value="Radical_SAM"/>
    <property type="match status" value="1"/>
</dbReference>
<dbReference type="PANTHER" id="PTHR22960:SF0">
    <property type="entry name" value="MOLYBDENUM COFACTOR BIOSYNTHESIS PROTEIN 1"/>
    <property type="match status" value="1"/>
</dbReference>
<dbReference type="InterPro" id="IPR000385">
    <property type="entry name" value="MoaA_NifB_PqqE_Fe-S-bd_CS"/>
</dbReference>
<dbReference type="HAMAP" id="MF_01225_B">
    <property type="entry name" value="MoaA_B"/>
    <property type="match status" value="1"/>
</dbReference>
<feature type="binding site" evidence="12">
    <location>
        <position position="32"/>
    </location>
    <ligand>
        <name>GTP</name>
        <dbReference type="ChEBI" id="CHEBI:37565"/>
    </ligand>
</feature>
<keyword evidence="5 12" id="KW-0547">Nucleotide-binding</keyword>
<organism evidence="14 15">
    <name type="scientific">Candidatus Nitrospira neomarina</name>
    <dbReference type="NCBI Taxonomy" id="3020899"/>
    <lineage>
        <taxon>Bacteria</taxon>
        <taxon>Pseudomonadati</taxon>
        <taxon>Nitrospirota</taxon>
        <taxon>Nitrospiria</taxon>
        <taxon>Nitrospirales</taxon>
        <taxon>Nitrospiraceae</taxon>
        <taxon>Nitrospira</taxon>
    </lineage>
</organism>
<evidence type="ECO:0000256" key="5">
    <source>
        <dbReference type="ARBA" id="ARBA00022741"/>
    </source>
</evidence>
<dbReference type="EMBL" id="CP116968">
    <property type="protein sequence ID" value="WNM62746.1"/>
    <property type="molecule type" value="Genomic_DNA"/>
</dbReference>
<evidence type="ECO:0000256" key="4">
    <source>
        <dbReference type="ARBA" id="ARBA00022723"/>
    </source>
</evidence>
<dbReference type="InterPro" id="IPR006638">
    <property type="entry name" value="Elp3/MiaA/NifB-like_rSAM"/>
</dbReference>
<dbReference type="AlphaFoldDB" id="A0AA96K149"/>
<dbReference type="CDD" id="cd01335">
    <property type="entry name" value="Radical_SAM"/>
    <property type="match status" value="1"/>
</dbReference>
<dbReference type="SFLD" id="SFLDG01383">
    <property type="entry name" value="cyclic_pyranopterin_phosphate"/>
    <property type="match status" value="1"/>
</dbReference>
<dbReference type="GO" id="GO:0051539">
    <property type="term" value="F:4 iron, 4 sulfur cluster binding"/>
    <property type="evidence" value="ECO:0007669"/>
    <property type="project" value="UniProtKB-UniRule"/>
</dbReference>
<dbReference type="NCBIfam" id="TIGR02666">
    <property type="entry name" value="moaA"/>
    <property type="match status" value="1"/>
</dbReference>
<keyword evidence="9 12" id="KW-0501">Molybdenum cofactor biosynthesis</keyword>
<protein>
    <recommendedName>
        <fullName evidence="1 12">GTP 3',8-cyclase</fullName>
        <ecNumber evidence="1 12">4.1.99.22</ecNumber>
    </recommendedName>
    <alternativeName>
        <fullName evidence="12">Molybdenum cofactor biosynthesis protein A</fullName>
    </alternativeName>
</protein>
<dbReference type="GO" id="GO:1904047">
    <property type="term" value="F:S-adenosyl-L-methionine binding"/>
    <property type="evidence" value="ECO:0007669"/>
    <property type="project" value="UniProtKB-UniRule"/>
</dbReference>
<dbReference type="InterPro" id="IPR007197">
    <property type="entry name" value="rSAM"/>
</dbReference>
<dbReference type="SMART" id="SM00729">
    <property type="entry name" value="Elp3"/>
    <property type="match status" value="1"/>
</dbReference>
<evidence type="ECO:0000313" key="14">
    <source>
        <dbReference type="EMBL" id="WNM62746.1"/>
    </source>
</evidence>
<keyword evidence="4 12" id="KW-0479">Metal-binding</keyword>
<dbReference type="CDD" id="cd21117">
    <property type="entry name" value="Twitch_MoaA"/>
    <property type="match status" value="1"/>
</dbReference>
<keyword evidence="3 12" id="KW-0949">S-adenosyl-L-methionine</keyword>
<feature type="binding site" evidence="12">
    <location>
        <position position="113"/>
    </location>
    <ligand>
        <name>GTP</name>
        <dbReference type="ChEBI" id="CHEBI:37565"/>
    </ligand>
</feature>
<dbReference type="InterPro" id="IPR010505">
    <property type="entry name" value="MoaA_twitch"/>
</dbReference>
<dbReference type="GO" id="GO:0061798">
    <property type="term" value="F:GTP 3',8'-cyclase activity"/>
    <property type="evidence" value="ECO:0007669"/>
    <property type="project" value="UniProtKB-UniRule"/>
</dbReference>
<evidence type="ECO:0000256" key="8">
    <source>
        <dbReference type="ARBA" id="ARBA00023134"/>
    </source>
</evidence>
<evidence type="ECO:0000256" key="9">
    <source>
        <dbReference type="ARBA" id="ARBA00023150"/>
    </source>
</evidence>
<proteinExistence type="inferred from homology"/>
<comment type="catalytic activity">
    <reaction evidence="11 12">
        <text>GTP + AH2 + S-adenosyl-L-methionine = (8S)-3',8-cyclo-7,8-dihydroguanosine 5'-triphosphate + 5'-deoxyadenosine + L-methionine + A + H(+)</text>
        <dbReference type="Rhea" id="RHEA:49576"/>
        <dbReference type="ChEBI" id="CHEBI:13193"/>
        <dbReference type="ChEBI" id="CHEBI:15378"/>
        <dbReference type="ChEBI" id="CHEBI:17319"/>
        <dbReference type="ChEBI" id="CHEBI:17499"/>
        <dbReference type="ChEBI" id="CHEBI:37565"/>
        <dbReference type="ChEBI" id="CHEBI:57844"/>
        <dbReference type="ChEBI" id="CHEBI:59789"/>
        <dbReference type="ChEBI" id="CHEBI:131766"/>
        <dbReference type="EC" id="4.1.99.22"/>
    </reaction>
</comment>
<dbReference type="GO" id="GO:0046872">
    <property type="term" value="F:metal ion binding"/>
    <property type="evidence" value="ECO:0007669"/>
    <property type="project" value="UniProtKB-KW"/>
</dbReference>
<evidence type="ECO:0000256" key="2">
    <source>
        <dbReference type="ARBA" id="ARBA00022485"/>
    </source>
</evidence>
<reference evidence="14 15" key="1">
    <citation type="submission" date="2023-01" db="EMBL/GenBank/DDBJ databases">
        <title>Cultivation and genomic characterization of new, ubiquitous marine nitrite-oxidizing bacteria from the Nitrospirales.</title>
        <authorList>
            <person name="Mueller A.J."/>
            <person name="Daebeler A."/>
            <person name="Herbold C.W."/>
            <person name="Kirkegaard R.H."/>
            <person name="Daims H."/>
        </authorList>
    </citation>
    <scope>NUCLEOTIDE SEQUENCE [LARGE SCALE GENOMIC DNA]</scope>
    <source>
        <strain evidence="14 15">DK</strain>
    </source>
</reference>
<dbReference type="InterPro" id="IPR058240">
    <property type="entry name" value="rSAM_sf"/>
</dbReference>
<keyword evidence="15" id="KW-1185">Reference proteome</keyword>
<evidence type="ECO:0000313" key="15">
    <source>
        <dbReference type="Proteomes" id="UP001302494"/>
    </source>
</evidence>
<feature type="binding site" evidence="12">
    <location>
        <position position="43"/>
    </location>
    <ligand>
        <name>[4Fe-4S] cluster</name>
        <dbReference type="ChEBI" id="CHEBI:49883"/>
        <label>1</label>
        <note>4Fe-4S-S-AdoMet</note>
    </ligand>
</feature>
<evidence type="ECO:0000256" key="12">
    <source>
        <dbReference type="HAMAP-Rule" id="MF_01225"/>
    </source>
</evidence>
<feature type="binding site" evidence="12">
    <location>
        <position position="274"/>
    </location>
    <ligand>
        <name>[4Fe-4S] cluster</name>
        <dbReference type="ChEBI" id="CHEBI:49883"/>
        <label>2</label>
        <note>4Fe-4S-substrate</note>
    </ligand>
</feature>
<feature type="binding site" evidence="12">
    <location>
        <position position="208"/>
    </location>
    <ligand>
        <name>S-adenosyl-L-methionine</name>
        <dbReference type="ChEBI" id="CHEBI:59789"/>
    </ligand>
</feature>
<feature type="binding site" evidence="12">
    <location>
        <position position="137"/>
    </location>
    <ligand>
        <name>S-adenosyl-L-methionine</name>
        <dbReference type="ChEBI" id="CHEBI:59789"/>
    </ligand>
</feature>